<dbReference type="Proteomes" id="UP000054653">
    <property type="component" value="Unassembled WGS sequence"/>
</dbReference>
<dbReference type="EMBL" id="JYDI01000147">
    <property type="protein sequence ID" value="KRY50546.1"/>
    <property type="molecule type" value="Genomic_DNA"/>
</dbReference>
<evidence type="ECO:0000313" key="1">
    <source>
        <dbReference type="EMBL" id="KRY50546.1"/>
    </source>
</evidence>
<dbReference type="AlphaFoldDB" id="A0A0V1CN12"/>
<keyword evidence="2" id="KW-1185">Reference proteome</keyword>
<evidence type="ECO:0000313" key="2">
    <source>
        <dbReference type="Proteomes" id="UP000054653"/>
    </source>
</evidence>
<gene>
    <name evidence="1" type="ORF">T03_13078</name>
</gene>
<reference evidence="1 2" key="1">
    <citation type="submission" date="2015-01" db="EMBL/GenBank/DDBJ databases">
        <title>Evolution of Trichinella species and genotypes.</title>
        <authorList>
            <person name="Korhonen P.K."/>
            <person name="Edoardo P."/>
            <person name="Giuseppe L.R."/>
            <person name="Gasser R.B."/>
        </authorList>
    </citation>
    <scope>NUCLEOTIDE SEQUENCE [LARGE SCALE GENOMIC DNA]</scope>
    <source>
        <strain evidence="1">ISS120</strain>
    </source>
</reference>
<sequence length="163" mass="18252">MNSSEVRAGRFLRFVLLPADRASVNGDFFQRDVLICSKSSTAAVDTTVPVDRRIGRTSWPVAGFDRRNGYRAARPRLIIIQRLSPAAARYGCYLSVDGWQVGWSCTTITSSRTTTRIVSSRICIVITVVHGQINNHRSTFIGHGRLSDVGEIDQKFIHHRLVH</sequence>
<name>A0A0V1CN12_TRIBR</name>
<comment type="caution">
    <text evidence="1">The sequence shown here is derived from an EMBL/GenBank/DDBJ whole genome shotgun (WGS) entry which is preliminary data.</text>
</comment>
<accession>A0A0V1CN12</accession>
<organism evidence="1 2">
    <name type="scientific">Trichinella britovi</name>
    <name type="common">Parasitic roundworm</name>
    <dbReference type="NCBI Taxonomy" id="45882"/>
    <lineage>
        <taxon>Eukaryota</taxon>
        <taxon>Metazoa</taxon>
        <taxon>Ecdysozoa</taxon>
        <taxon>Nematoda</taxon>
        <taxon>Enoplea</taxon>
        <taxon>Dorylaimia</taxon>
        <taxon>Trichinellida</taxon>
        <taxon>Trichinellidae</taxon>
        <taxon>Trichinella</taxon>
    </lineage>
</organism>
<protein>
    <submittedName>
        <fullName evidence="1">Uncharacterized protein</fullName>
    </submittedName>
</protein>
<proteinExistence type="predicted"/>